<reference evidence="1" key="1">
    <citation type="journal article" date="2023" name="Mol. Biol. Evol.">
        <title>Third-Generation Sequencing Reveals the Adaptive Role of the Epigenome in Three Deep-Sea Polychaetes.</title>
        <authorList>
            <person name="Perez M."/>
            <person name="Aroh O."/>
            <person name="Sun Y."/>
            <person name="Lan Y."/>
            <person name="Juniper S.K."/>
            <person name="Young C.R."/>
            <person name="Angers B."/>
            <person name="Qian P.Y."/>
        </authorList>
    </citation>
    <scope>NUCLEOTIDE SEQUENCE</scope>
    <source>
        <strain evidence="1">P08H-3</strain>
    </source>
</reference>
<sequence>LHINGETLQAQKCACHFGYPIGNAIVNKIASNNALRDIVWRTNYAKFVSFTADVRSFIIFCTYCTSFCGSPLWRLSVRLI</sequence>
<accession>A0AAD9JEG1</accession>
<dbReference type="Proteomes" id="UP001208570">
    <property type="component" value="Unassembled WGS sequence"/>
</dbReference>
<organism evidence="1 2">
    <name type="scientific">Paralvinella palmiformis</name>
    <dbReference type="NCBI Taxonomy" id="53620"/>
    <lineage>
        <taxon>Eukaryota</taxon>
        <taxon>Metazoa</taxon>
        <taxon>Spiralia</taxon>
        <taxon>Lophotrochozoa</taxon>
        <taxon>Annelida</taxon>
        <taxon>Polychaeta</taxon>
        <taxon>Sedentaria</taxon>
        <taxon>Canalipalpata</taxon>
        <taxon>Terebellida</taxon>
        <taxon>Terebelliformia</taxon>
        <taxon>Alvinellidae</taxon>
        <taxon>Paralvinella</taxon>
    </lineage>
</organism>
<comment type="caution">
    <text evidence="1">The sequence shown here is derived from an EMBL/GenBank/DDBJ whole genome shotgun (WGS) entry which is preliminary data.</text>
</comment>
<evidence type="ECO:0000313" key="1">
    <source>
        <dbReference type="EMBL" id="KAK2150855.1"/>
    </source>
</evidence>
<dbReference type="AlphaFoldDB" id="A0AAD9JEG1"/>
<dbReference type="EMBL" id="JAODUP010000385">
    <property type="protein sequence ID" value="KAK2150855.1"/>
    <property type="molecule type" value="Genomic_DNA"/>
</dbReference>
<proteinExistence type="predicted"/>
<feature type="non-terminal residue" evidence="1">
    <location>
        <position position="1"/>
    </location>
</feature>
<gene>
    <name evidence="1" type="ORF">LSH36_385g02012</name>
</gene>
<name>A0AAD9JEG1_9ANNE</name>
<protein>
    <submittedName>
        <fullName evidence="1">Uncharacterized protein</fullName>
    </submittedName>
</protein>
<keyword evidence="2" id="KW-1185">Reference proteome</keyword>
<evidence type="ECO:0000313" key="2">
    <source>
        <dbReference type="Proteomes" id="UP001208570"/>
    </source>
</evidence>